<comment type="caution">
    <text evidence="3">The sequence shown here is derived from an EMBL/GenBank/DDBJ whole genome shotgun (WGS) entry which is preliminary data.</text>
</comment>
<dbReference type="EMBL" id="MU001492">
    <property type="protein sequence ID" value="KAF2451633.1"/>
    <property type="molecule type" value="Genomic_DNA"/>
</dbReference>
<reference evidence="3" key="1">
    <citation type="journal article" date="2020" name="Stud. Mycol.">
        <title>101 Dothideomycetes genomes: a test case for predicting lifestyles and emergence of pathogens.</title>
        <authorList>
            <person name="Haridas S."/>
            <person name="Albert R."/>
            <person name="Binder M."/>
            <person name="Bloem J."/>
            <person name="Labutti K."/>
            <person name="Salamov A."/>
            <person name="Andreopoulos B."/>
            <person name="Baker S."/>
            <person name="Barry K."/>
            <person name="Bills G."/>
            <person name="Bluhm B."/>
            <person name="Cannon C."/>
            <person name="Castanera R."/>
            <person name="Culley D."/>
            <person name="Daum C."/>
            <person name="Ezra D."/>
            <person name="Gonzalez J."/>
            <person name="Henrissat B."/>
            <person name="Kuo A."/>
            <person name="Liang C."/>
            <person name="Lipzen A."/>
            <person name="Lutzoni F."/>
            <person name="Magnuson J."/>
            <person name="Mondo S."/>
            <person name="Nolan M."/>
            <person name="Ohm R."/>
            <person name="Pangilinan J."/>
            <person name="Park H.-J."/>
            <person name="Ramirez L."/>
            <person name="Alfaro M."/>
            <person name="Sun H."/>
            <person name="Tritt A."/>
            <person name="Yoshinaga Y."/>
            <person name="Zwiers L.-H."/>
            <person name="Turgeon B."/>
            <person name="Goodwin S."/>
            <person name="Spatafora J."/>
            <person name="Crous P."/>
            <person name="Grigoriev I."/>
        </authorList>
    </citation>
    <scope>NUCLEOTIDE SEQUENCE</scope>
    <source>
        <strain evidence="3">CBS 690.94</strain>
    </source>
</reference>
<dbReference type="AlphaFoldDB" id="A0A9P4PYH1"/>
<gene>
    <name evidence="3" type="ORF">P171DRAFT_478670</name>
</gene>
<protein>
    <submittedName>
        <fullName evidence="3">Uncharacterized protein</fullName>
    </submittedName>
</protein>
<keyword evidence="1" id="KW-0175">Coiled coil</keyword>
<evidence type="ECO:0000256" key="2">
    <source>
        <dbReference type="SAM" id="Phobius"/>
    </source>
</evidence>
<evidence type="ECO:0000256" key="1">
    <source>
        <dbReference type="SAM" id="Coils"/>
    </source>
</evidence>
<organism evidence="3 4">
    <name type="scientific">Karstenula rhodostoma CBS 690.94</name>
    <dbReference type="NCBI Taxonomy" id="1392251"/>
    <lineage>
        <taxon>Eukaryota</taxon>
        <taxon>Fungi</taxon>
        <taxon>Dikarya</taxon>
        <taxon>Ascomycota</taxon>
        <taxon>Pezizomycotina</taxon>
        <taxon>Dothideomycetes</taxon>
        <taxon>Pleosporomycetidae</taxon>
        <taxon>Pleosporales</taxon>
        <taxon>Massarineae</taxon>
        <taxon>Didymosphaeriaceae</taxon>
        <taxon>Karstenula</taxon>
    </lineage>
</organism>
<keyword evidence="2" id="KW-0812">Transmembrane</keyword>
<evidence type="ECO:0000313" key="4">
    <source>
        <dbReference type="Proteomes" id="UP000799764"/>
    </source>
</evidence>
<keyword evidence="2" id="KW-0472">Membrane</keyword>
<keyword evidence="2" id="KW-1133">Transmembrane helix</keyword>
<keyword evidence="4" id="KW-1185">Reference proteome</keyword>
<feature type="transmembrane region" description="Helical" evidence="2">
    <location>
        <begin position="6"/>
        <end position="29"/>
    </location>
</feature>
<dbReference type="Proteomes" id="UP000799764">
    <property type="component" value="Unassembled WGS sequence"/>
</dbReference>
<evidence type="ECO:0000313" key="3">
    <source>
        <dbReference type="EMBL" id="KAF2451633.1"/>
    </source>
</evidence>
<accession>A0A9P4PYH1</accession>
<sequence>MSNLSLRLPSFTTIGITALVSTFTIMLFYKQQQSHTQDLVAALDRHHADEKHTLSARLINEKHLIHLQLIELQRALGIAEASLATQTQISQIHEARVHNYEGAQQSSARLLEAGQETVSKYEDVVHAAEEQIGVLEGRLEEVREENKRVRREAEMQAEWMLEGGW</sequence>
<proteinExistence type="predicted"/>
<feature type="coiled-coil region" evidence="1">
    <location>
        <begin position="111"/>
        <end position="152"/>
    </location>
</feature>
<name>A0A9P4PYH1_9PLEO</name>